<evidence type="ECO:0000313" key="6">
    <source>
        <dbReference type="EMBL" id="MBB5696059.1"/>
    </source>
</evidence>
<keyword evidence="4 5" id="KW-0472">Membrane</keyword>
<keyword evidence="7" id="KW-1185">Reference proteome</keyword>
<keyword evidence="3 5" id="KW-1133">Transmembrane helix</keyword>
<organism evidence="6 7">
    <name type="scientific">Muricoccus pecuniae</name>
    <dbReference type="NCBI Taxonomy" id="693023"/>
    <lineage>
        <taxon>Bacteria</taxon>
        <taxon>Pseudomonadati</taxon>
        <taxon>Pseudomonadota</taxon>
        <taxon>Alphaproteobacteria</taxon>
        <taxon>Acetobacterales</taxon>
        <taxon>Roseomonadaceae</taxon>
        <taxon>Muricoccus</taxon>
    </lineage>
</organism>
<feature type="transmembrane region" description="Helical" evidence="5">
    <location>
        <begin position="60"/>
        <end position="77"/>
    </location>
</feature>
<dbReference type="RefSeq" id="WP_184521165.1">
    <property type="nucleotide sequence ID" value="NZ_JACIJD010000028.1"/>
</dbReference>
<reference evidence="6 7" key="1">
    <citation type="submission" date="2020-08" db="EMBL/GenBank/DDBJ databases">
        <title>Genomic Encyclopedia of Type Strains, Phase IV (KMG-IV): sequencing the most valuable type-strain genomes for metagenomic binning, comparative biology and taxonomic classification.</title>
        <authorList>
            <person name="Goeker M."/>
        </authorList>
    </citation>
    <scope>NUCLEOTIDE SEQUENCE [LARGE SCALE GENOMIC DNA]</scope>
    <source>
        <strain evidence="6 7">DSM 25622</strain>
    </source>
</reference>
<dbReference type="GO" id="GO:0016020">
    <property type="term" value="C:membrane"/>
    <property type="evidence" value="ECO:0007669"/>
    <property type="project" value="UniProtKB-SubCell"/>
</dbReference>
<evidence type="ECO:0000256" key="4">
    <source>
        <dbReference type="ARBA" id="ARBA00023136"/>
    </source>
</evidence>
<dbReference type="Proteomes" id="UP000580654">
    <property type="component" value="Unassembled WGS sequence"/>
</dbReference>
<comment type="caution">
    <text evidence="6">The sequence shown here is derived from an EMBL/GenBank/DDBJ whole genome shotgun (WGS) entry which is preliminary data.</text>
</comment>
<dbReference type="AlphaFoldDB" id="A0A840YBH1"/>
<keyword evidence="2 5" id="KW-0812">Transmembrane</keyword>
<evidence type="ECO:0000256" key="1">
    <source>
        <dbReference type="ARBA" id="ARBA00004370"/>
    </source>
</evidence>
<name>A0A840YBH1_9PROT</name>
<proteinExistence type="predicted"/>
<feature type="transmembrane region" description="Helical" evidence="5">
    <location>
        <begin position="30"/>
        <end position="48"/>
    </location>
</feature>
<evidence type="ECO:0000256" key="2">
    <source>
        <dbReference type="ARBA" id="ARBA00022692"/>
    </source>
</evidence>
<sequence length="125" mass="13653">MRAPSILHPAEARRVREDAVPVGSTRPARFLGLPFPLAVVMGALAYLIQTNVTGWRGLGWAVAVVAPFWFVAVLAIARDPYGANVFLAWFRCCALLRDPLRLGAPSLSPLPGNRAAPERRTPRVR</sequence>
<comment type="subcellular location">
    <subcellularLocation>
        <location evidence="1">Membrane</location>
    </subcellularLocation>
</comment>
<evidence type="ECO:0000256" key="3">
    <source>
        <dbReference type="ARBA" id="ARBA00022989"/>
    </source>
</evidence>
<evidence type="ECO:0000256" key="5">
    <source>
        <dbReference type="SAM" id="Phobius"/>
    </source>
</evidence>
<accession>A0A840YBH1</accession>
<gene>
    <name evidence="6" type="ORF">FHS87_004127</name>
</gene>
<dbReference type="InterPro" id="IPR007792">
    <property type="entry name" value="T4SS_VirB3/TrbD/AvhB"/>
</dbReference>
<dbReference type="Pfam" id="PF05101">
    <property type="entry name" value="VirB3"/>
    <property type="match status" value="1"/>
</dbReference>
<protein>
    <submittedName>
        <fullName evidence="6">Type IV secretory pathway VirB3-like protein</fullName>
    </submittedName>
</protein>
<dbReference type="EMBL" id="JACIJD010000028">
    <property type="protein sequence ID" value="MBB5696059.1"/>
    <property type="molecule type" value="Genomic_DNA"/>
</dbReference>
<evidence type="ECO:0000313" key="7">
    <source>
        <dbReference type="Proteomes" id="UP000580654"/>
    </source>
</evidence>